<comment type="similarity">
    <text evidence="1">Belongs to the reduced folate carrier (RFC) transporter (TC 2.A.48) family.</text>
</comment>
<feature type="transmembrane region" description="Helical" evidence="2">
    <location>
        <begin position="73"/>
        <end position="92"/>
    </location>
</feature>
<organism evidence="3">
    <name type="scientific">Schizaphis graminum</name>
    <name type="common">Green bug aphid</name>
    <dbReference type="NCBI Taxonomy" id="13262"/>
    <lineage>
        <taxon>Eukaryota</taxon>
        <taxon>Metazoa</taxon>
        <taxon>Ecdysozoa</taxon>
        <taxon>Arthropoda</taxon>
        <taxon>Hexapoda</taxon>
        <taxon>Insecta</taxon>
        <taxon>Pterygota</taxon>
        <taxon>Neoptera</taxon>
        <taxon>Paraneoptera</taxon>
        <taxon>Hemiptera</taxon>
        <taxon>Sternorrhyncha</taxon>
        <taxon>Aphidomorpha</taxon>
        <taxon>Aphidoidea</taxon>
        <taxon>Aphididae</taxon>
        <taxon>Aphidini</taxon>
        <taxon>Schizaphis</taxon>
    </lineage>
</organism>
<evidence type="ECO:0000313" key="3">
    <source>
        <dbReference type="EMBL" id="MBY21492.1"/>
    </source>
</evidence>
<evidence type="ECO:0000256" key="2">
    <source>
        <dbReference type="SAM" id="Phobius"/>
    </source>
</evidence>
<keyword evidence="2" id="KW-0812">Transmembrane</keyword>
<feature type="transmembrane region" description="Helical" evidence="2">
    <location>
        <begin position="98"/>
        <end position="127"/>
    </location>
</feature>
<dbReference type="EMBL" id="GGMR01008873">
    <property type="protein sequence ID" value="MBY21492.1"/>
    <property type="molecule type" value="Transcribed_RNA"/>
</dbReference>
<keyword evidence="2" id="KW-0472">Membrane</keyword>
<keyword evidence="2" id="KW-1133">Transmembrane helix</keyword>
<name>A0A2S2NWR4_SCHGA</name>
<sequence length="152" mass="17367">MYTNTCMGLIKLITNTKNNEPNFSIKIPTSQMEQVFFGFFYSSEVAFTTYLYAKVDDKQYYQKITSLVKASMLFGRFLSGIIAQTIVSTHLLDEVYLLYISIFNLVASTVYSRDSTYILGTFLYLALNTQLTAFEMKTKYGGPNVYLFPSTD</sequence>
<dbReference type="GO" id="GO:0090482">
    <property type="term" value="F:vitamin transmembrane transporter activity"/>
    <property type="evidence" value="ECO:0007669"/>
    <property type="project" value="InterPro"/>
</dbReference>
<dbReference type="InterPro" id="IPR002666">
    <property type="entry name" value="Folate_carrier"/>
</dbReference>
<accession>A0A2S2NWR4</accession>
<dbReference type="PANTHER" id="PTHR10686:SF18">
    <property type="entry name" value="IP11787P-RELATED"/>
    <property type="match status" value="1"/>
</dbReference>
<feature type="transmembrane region" description="Helical" evidence="2">
    <location>
        <begin position="35"/>
        <end position="53"/>
    </location>
</feature>
<dbReference type="GO" id="GO:0005886">
    <property type="term" value="C:plasma membrane"/>
    <property type="evidence" value="ECO:0007669"/>
    <property type="project" value="TreeGrafter"/>
</dbReference>
<dbReference type="Pfam" id="PF01770">
    <property type="entry name" value="Folate_carrier"/>
    <property type="match status" value="1"/>
</dbReference>
<gene>
    <name evidence="3" type="primary">folt-1_1</name>
    <name evidence="3" type="ORF">g.23375</name>
</gene>
<proteinExistence type="inferred from homology"/>
<dbReference type="AlphaFoldDB" id="A0A2S2NWR4"/>
<reference evidence="3" key="1">
    <citation type="submission" date="2018-04" db="EMBL/GenBank/DDBJ databases">
        <title>Transcriptome of Schizaphis graminum biotype I.</title>
        <authorList>
            <person name="Scully E.D."/>
            <person name="Geib S.M."/>
            <person name="Palmer N.A."/>
            <person name="Koch K."/>
            <person name="Bradshaw J."/>
            <person name="Heng-Moss T."/>
            <person name="Sarath G."/>
        </authorList>
    </citation>
    <scope>NUCLEOTIDE SEQUENCE</scope>
</reference>
<evidence type="ECO:0000256" key="1">
    <source>
        <dbReference type="ARBA" id="ARBA00005773"/>
    </source>
</evidence>
<dbReference type="PANTHER" id="PTHR10686">
    <property type="entry name" value="FOLATE TRANSPORTER"/>
    <property type="match status" value="1"/>
</dbReference>
<protein>
    <submittedName>
        <fullName evidence="3">Folate transporter 1</fullName>
    </submittedName>
</protein>